<organism evidence="2 3">
    <name type="scientific">Nitratireductor basaltis</name>
    <dbReference type="NCBI Taxonomy" id="472175"/>
    <lineage>
        <taxon>Bacteria</taxon>
        <taxon>Pseudomonadati</taxon>
        <taxon>Pseudomonadota</taxon>
        <taxon>Alphaproteobacteria</taxon>
        <taxon>Hyphomicrobiales</taxon>
        <taxon>Phyllobacteriaceae</taxon>
        <taxon>Nitratireductor</taxon>
    </lineage>
</organism>
<dbReference type="Pfam" id="PF13271">
    <property type="entry name" value="DUF4062"/>
    <property type="match status" value="1"/>
</dbReference>
<dbReference type="PATRIC" id="fig|472175.3.peg.596"/>
<dbReference type="EMBL" id="JMQM01000001">
    <property type="protein sequence ID" value="KFB09560.1"/>
    <property type="molecule type" value="Genomic_DNA"/>
</dbReference>
<dbReference type="eggNOG" id="ENOG5031ZXI">
    <property type="taxonomic scope" value="Bacteria"/>
</dbReference>
<evidence type="ECO:0000313" key="3">
    <source>
        <dbReference type="Proteomes" id="UP000053675"/>
    </source>
</evidence>
<evidence type="ECO:0000259" key="1">
    <source>
        <dbReference type="Pfam" id="PF13271"/>
    </source>
</evidence>
<gene>
    <name evidence="2" type="ORF">EL18_00576</name>
</gene>
<evidence type="ECO:0000313" key="2">
    <source>
        <dbReference type="EMBL" id="KFB09560.1"/>
    </source>
</evidence>
<dbReference type="AlphaFoldDB" id="A0A084U9C4"/>
<protein>
    <recommendedName>
        <fullName evidence="1">DUF4062 domain-containing protein</fullName>
    </recommendedName>
</protein>
<dbReference type="InterPro" id="IPR025139">
    <property type="entry name" value="DUF4062"/>
</dbReference>
<dbReference type="STRING" id="472175.EL18_00576"/>
<comment type="caution">
    <text evidence="2">The sequence shown here is derived from an EMBL/GenBank/DDBJ whole genome shotgun (WGS) entry which is preliminary data.</text>
</comment>
<reference evidence="2 3" key="1">
    <citation type="submission" date="2014-05" db="EMBL/GenBank/DDBJ databases">
        <title>Draft Genome Sequence of Nitratireductor basaltis Strain UMTGB225, A Marine Bacterium Isolated from Green Barrel Tunicate.</title>
        <authorList>
            <person name="Gan H.Y."/>
        </authorList>
    </citation>
    <scope>NUCLEOTIDE SEQUENCE [LARGE SCALE GENOMIC DNA]</scope>
    <source>
        <strain evidence="2 3">UMTGB225</strain>
    </source>
</reference>
<feature type="domain" description="DUF4062" evidence="1">
    <location>
        <begin position="2"/>
        <end position="53"/>
    </location>
</feature>
<sequence length="325" mass="36839">MQMESFPAAEVDQFAFIKSLIDQCDYYVLIIAGRYGSVAEDGLSYTHKEFRYAVLKRVPILLMLHEDLGAISADKSEDTDEGRKRLKQFIDEAQTGRLRRTWGTIDELKLRVREALDYAKATKPRTGWVRGDSVARIETLEELNAVRRENDQFRKALGKLEIYVPLPEIPAADEEIEIDILPGEVSGFSQIKRGSTFKLKGTWVSFFPIFFENLKWQSNDWNGSWYHTIDQDGSCVAIGSALAGEVAAIDASQLFKISKGTFERLSSYYQEIGLMTEDEESLFTETAKRLSRRHRISCGAASQFAVIDGEVKVTVEAYDIDDIPF</sequence>
<keyword evidence="3" id="KW-1185">Reference proteome</keyword>
<name>A0A084U9C4_9HYPH</name>
<proteinExistence type="predicted"/>
<dbReference type="Proteomes" id="UP000053675">
    <property type="component" value="Unassembled WGS sequence"/>
</dbReference>
<accession>A0A084U9C4</accession>